<protein>
    <recommendedName>
        <fullName evidence="3">Transposase</fullName>
    </recommendedName>
</protein>
<evidence type="ECO:0008006" key="3">
    <source>
        <dbReference type="Google" id="ProtNLM"/>
    </source>
</evidence>
<name>A0A4Q7LTE7_9BURK</name>
<gene>
    <name evidence="1" type="ORF">EV685_0238</name>
</gene>
<evidence type="ECO:0000313" key="2">
    <source>
        <dbReference type="Proteomes" id="UP000293433"/>
    </source>
</evidence>
<dbReference type="Gene3D" id="1.10.10.10">
    <property type="entry name" value="Winged helix-like DNA-binding domain superfamily/Winged helix DNA-binding domain"/>
    <property type="match status" value="1"/>
</dbReference>
<sequence>MRKSKFSPRCVSPVRRVFEHRGEHASHWACIESIASKICCTAQTLDNWDKQHERVGGMHDGMTTAEAGCVVDQ</sequence>
<keyword evidence="2" id="KW-1185">Reference proteome</keyword>
<evidence type="ECO:0000313" key="1">
    <source>
        <dbReference type="EMBL" id="RZS57964.1"/>
    </source>
</evidence>
<comment type="caution">
    <text evidence="1">The sequence shown here is derived from an EMBL/GenBank/DDBJ whole genome shotgun (WGS) entry which is preliminary data.</text>
</comment>
<dbReference type="AlphaFoldDB" id="A0A4Q7LTE7"/>
<reference evidence="1 2" key="1">
    <citation type="submission" date="2019-02" db="EMBL/GenBank/DDBJ databases">
        <title>Genomic Encyclopedia of Type Strains, Phase IV (KMG-IV): sequencing the most valuable type-strain genomes for metagenomic binning, comparative biology and taxonomic classification.</title>
        <authorList>
            <person name="Goeker M."/>
        </authorList>
    </citation>
    <scope>NUCLEOTIDE SEQUENCE [LARGE SCALE GENOMIC DNA]</scope>
    <source>
        <strain evidence="1 2">DSM 10617</strain>
    </source>
</reference>
<dbReference type="RefSeq" id="WP_420820794.1">
    <property type="nucleotide sequence ID" value="NZ_SGWV01000007.1"/>
</dbReference>
<dbReference type="EMBL" id="SGWV01000007">
    <property type="protein sequence ID" value="RZS57964.1"/>
    <property type="molecule type" value="Genomic_DNA"/>
</dbReference>
<organism evidence="1 2">
    <name type="scientific">Sphaerotilus mobilis</name>
    <dbReference type="NCBI Taxonomy" id="47994"/>
    <lineage>
        <taxon>Bacteria</taxon>
        <taxon>Pseudomonadati</taxon>
        <taxon>Pseudomonadota</taxon>
        <taxon>Betaproteobacteria</taxon>
        <taxon>Burkholderiales</taxon>
        <taxon>Sphaerotilaceae</taxon>
        <taxon>Sphaerotilus</taxon>
    </lineage>
</organism>
<dbReference type="Proteomes" id="UP000293433">
    <property type="component" value="Unassembled WGS sequence"/>
</dbReference>
<dbReference type="InterPro" id="IPR036388">
    <property type="entry name" value="WH-like_DNA-bd_sf"/>
</dbReference>
<proteinExistence type="predicted"/>
<accession>A0A4Q7LTE7</accession>